<dbReference type="InterPro" id="IPR036869">
    <property type="entry name" value="J_dom_sf"/>
</dbReference>
<feature type="transmembrane region" description="Helical" evidence="2">
    <location>
        <begin position="259"/>
        <end position="279"/>
    </location>
</feature>
<dbReference type="PRINTS" id="PR00625">
    <property type="entry name" value="JDOMAIN"/>
</dbReference>
<keyword evidence="1" id="KW-0143">Chaperone</keyword>
<feature type="transmembrane region" description="Helical" evidence="2">
    <location>
        <begin position="291"/>
        <end position="312"/>
    </location>
</feature>
<organism evidence="4 5">
    <name type="scientific">Christiangramia forsetii</name>
    <dbReference type="NCBI Taxonomy" id="411153"/>
    <lineage>
        <taxon>Bacteria</taxon>
        <taxon>Pseudomonadati</taxon>
        <taxon>Bacteroidota</taxon>
        <taxon>Flavobacteriia</taxon>
        <taxon>Flavobacteriales</taxon>
        <taxon>Flavobacteriaceae</taxon>
        <taxon>Christiangramia</taxon>
    </lineage>
</organism>
<dbReference type="Proteomes" id="UP000605733">
    <property type="component" value="Unassembled WGS sequence"/>
</dbReference>
<dbReference type="SMART" id="SM00271">
    <property type="entry name" value="DnaJ"/>
    <property type="match status" value="1"/>
</dbReference>
<protein>
    <recommendedName>
        <fullName evidence="3">J domain-containing protein</fullName>
    </recommendedName>
</protein>
<evidence type="ECO:0000313" key="5">
    <source>
        <dbReference type="Proteomes" id="UP000605733"/>
    </source>
</evidence>
<keyword evidence="2" id="KW-0812">Transmembrane</keyword>
<keyword evidence="5" id="KW-1185">Reference proteome</keyword>
<dbReference type="PANTHER" id="PTHR44145">
    <property type="entry name" value="DNAJ HOMOLOG SUBFAMILY A MEMBER 3, MITOCHONDRIAL"/>
    <property type="match status" value="1"/>
</dbReference>
<name>A0ABQ1WAL7_9FLAO</name>
<dbReference type="InterPro" id="IPR051938">
    <property type="entry name" value="Apopto_cytoskel_mod"/>
</dbReference>
<keyword evidence="2" id="KW-0472">Membrane</keyword>
<evidence type="ECO:0000256" key="1">
    <source>
        <dbReference type="ARBA" id="ARBA00023186"/>
    </source>
</evidence>
<evidence type="ECO:0000313" key="4">
    <source>
        <dbReference type="EMBL" id="GGG23159.1"/>
    </source>
</evidence>
<dbReference type="CDD" id="cd06257">
    <property type="entry name" value="DnaJ"/>
    <property type="match status" value="1"/>
</dbReference>
<accession>A0ABQ1WAL7</accession>
<dbReference type="InterPro" id="IPR008523">
    <property type="entry name" value="DUF805"/>
</dbReference>
<proteinExistence type="predicted"/>
<dbReference type="PANTHER" id="PTHR44145:SF3">
    <property type="entry name" value="DNAJ HOMOLOG SUBFAMILY A MEMBER 3, MITOCHONDRIAL"/>
    <property type="match status" value="1"/>
</dbReference>
<evidence type="ECO:0000256" key="2">
    <source>
        <dbReference type="SAM" id="Phobius"/>
    </source>
</evidence>
<dbReference type="SUPFAM" id="SSF46565">
    <property type="entry name" value="Chaperone J-domain"/>
    <property type="match status" value="1"/>
</dbReference>
<sequence length="329" mass="37266">MTNHYETLGLKSTASQQEIEDAYQKLSKKFHPDYNGGDQYFSDLYGNIKEAYEILSDKNKKAEYDNREHTKKTELVEEKKSTAPEILLFESDKETFVEGDTIELKWQTKNADKVFIKPFGELEPNGRKVFKLKNFNKPELKITLDATNSPSGEITSKTVTLINEVTEVDFSEFEKDEPVEEYIAEENEQLQVEKEPVYSNSFAGTAAVENGEIPVVKTEESFFSTRGRLRRSSYLGRAILLGIPAGIASVIIQDTYNDTVIGWSALVMIICSILIFIQFIKRLHDINLSGWFSLINFIPYIGALFGLIVVFIDSSRGSNTYGADPKNRS</sequence>
<gene>
    <name evidence="4" type="ORF">GCM10011532_02840</name>
</gene>
<dbReference type="Pfam" id="PF00226">
    <property type="entry name" value="DnaJ"/>
    <property type="match status" value="1"/>
</dbReference>
<comment type="caution">
    <text evidence="4">The sequence shown here is derived from an EMBL/GenBank/DDBJ whole genome shotgun (WGS) entry which is preliminary data.</text>
</comment>
<feature type="transmembrane region" description="Helical" evidence="2">
    <location>
        <begin position="234"/>
        <end position="253"/>
    </location>
</feature>
<dbReference type="PROSITE" id="PS50076">
    <property type="entry name" value="DNAJ_2"/>
    <property type="match status" value="1"/>
</dbReference>
<dbReference type="InterPro" id="IPR001623">
    <property type="entry name" value="DnaJ_domain"/>
</dbReference>
<dbReference type="RefSeq" id="WP_011710462.1">
    <property type="nucleotide sequence ID" value="NZ_BMIX01000001.1"/>
</dbReference>
<reference evidence="5" key="1">
    <citation type="journal article" date="2019" name="Int. J. Syst. Evol. Microbiol.">
        <title>The Global Catalogue of Microorganisms (GCM) 10K type strain sequencing project: providing services to taxonomists for standard genome sequencing and annotation.</title>
        <authorList>
            <consortium name="The Broad Institute Genomics Platform"/>
            <consortium name="The Broad Institute Genome Sequencing Center for Infectious Disease"/>
            <person name="Wu L."/>
            <person name="Ma J."/>
        </authorList>
    </citation>
    <scope>NUCLEOTIDE SEQUENCE [LARGE SCALE GENOMIC DNA]</scope>
    <source>
        <strain evidence="5">CGMCC 1.15422</strain>
    </source>
</reference>
<dbReference type="Gene3D" id="1.10.287.110">
    <property type="entry name" value="DnaJ domain"/>
    <property type="match status" value="1"/>
</dbReference>
<dbReference type="EMBL" id="BMIX01000001">
    <property type="protein sequence ID" value="GGG23159.1"/>
    <property type="molecule type" value="Genomic_DNA"/>
</dbReference>
<feature type="domain" description="J" evidence="3">
    <location>
        <begin position="3"/>
        <end position="68"/>
    </location>
</feature>
<dbReference type="Pfam" id="PF05656">
    <property type="entry name" value="DUF805"/>
    <property type="match status" value="1"/>
</dbReference>
<keyword evidence="2" id="KW-1133">Transmembrane helix</keyword>
<evidence type="ECO:0000259" key="3">
    <source>
        <dbReference type="PROSITE" id="PS50076"/>
    </source>
</evidence>